<dbReference type="InterPro" id="IPR006170">
    <property type="entry name" value="PBP/GOBP"/>
</dbReference>
<dbReference type="InterPro" id="IPR036728">
    <property type="entry name" value="PBP_GOBP_sf"/>
</dbReference>
<dbReference type="EMBL" id="MK049062">
    <property type="protein sequence ID" value="AZQ25003.1"/>
    <property type="molecule type" value="mRNA"/>
</dbReference>
<dbReference type="CTD" id="100165186"/>
<feature type="chain" id="PRO_5019516303" evidence="1">
    <location>
        <begin position="22"/>
        <end position="142"/>
    </location>
</feature>
<protein>
    <submittedName>
        <fullName evidence="2">Odorant-binding protein</fullName>
    </submittedName>
</protein>
<dbReference type="KEGG" id="agif:122852134"/>
<dbReference type="Gene3D" id="1.10.238.20">
    <property type="entry name" value="Pheromone/general odorant binding protein domain"/>
    <property type="match status" value="1"/>
</dbReference>
<reference evidence="2" key="1">
    <citation type="journal article" date="2018" name="Front. Physiol.">
        <title>Differential Expression Analysis of Olfactory Genes Based on a Combination of Sequencing Platforms and Behavioral Investigations in Aphidius gifuensis.</title>
        <authorList>
            <person name="Fan J."/>
            <person name="Zhang Q."/>
            <person name="Xu Q."/>
            <person name="Xue W."/>
            <person name="Han Z."/>
            <person name="Sun J."/>
            <person name="Chen J."/>
        </authorList>
    </citation>
    <scope>NUCLEOTIDE SEQUENCE</scope>
</reference>
<dbReference type="SMART" id="SM00708">
    <property type="entry name" value="PhBP"/>
    <property type="match status" value="1"/>
</dbReference>
<dbReference type="AlphaFoldDB" id="A0A3S9LWF3"/>
<dbReference type="RefSeq" id="XP_044007685.1">
    <property type="nucleotide sequence ID" value="XM_044151750.1"/>
</dbReference>
<proteinExistence type="evidence at transcript level"/>
<dbReference type="CDD" id="cd23992">
    <property type="entry name" value="PBP_GOBP"/>
    <property type="match status" value="1"/>
</dbReference>
<dbReference type="SMR" id="A0A3S9LWF3"/>
<evidence type="ECO:0000256" key="1">
    <source>
        <dbReference type="SAM" id="SignalP"/>
    </source>
</evidence>
<feature type="signal peptide" evidence="1">
    <location>
        <begin position="1"/>
        <end position="21"/>
    </location>
</feature>
<dbReference type="Pfam" id="PF01395">
    <property type="entry name" value="PBP_GOBP"/>
    <property type="match status" value="1"/>
</dbReference>
<dbReference type="GO" id="GO:0005549">
    <property type="term" value="F:odorant binding"/>
    <property type="evidence" value="ECO:0007669"/>
    <property type="project" value="InterPro"/>
</dbReference>
<evidence type="ECO:0000313" key="2">
    <source>
        <dbReference type="EMBL" id="AZQ25003.1"/>
    </source>
</evidence>
<dbReference type="GeneID" id="122852134"/>
<organism evidence="2">
    <name type="scientific">Aphidius gifuensis</name>
    <name type="common">Parasitoid wasp</name>
    <dbReference type="NCBI Taxonomy" id="684658"/>
    <lineage>
        <taxon>Eukaryota</taxon>
        <taxon>Metazoa</taxon>
        <taxon>Ecdysozoa</taxon>
        <taxon>Arthropoda</taxon>
        <taxon>Hexapoda</taxon>
        <taxon>Insecta</taxon>
        <taxon>Pterygota</taxon>
        <taxon>Neoptera</taxon>
        <taxon>Endopterygota</taxon>
        <taxon>Hymenoptera</taxon>
        <taxon>Apocrita</taxon>
        <taxon>Ichneumonoidea</taxon>
        <taxon>Braconidae</taxon>
        <taxon>Aphidiinae</taxon>
        <taxon>Aphidius</taxon>
    </lineage>
</organism>
<name>A0A3S9LWF3_APHGI</name>
<dbReference type="SUPFAM" id="SSF47565">
    <property type="entry name" value="Insect pheromone/odorant-binding proteins"/>
    <property type="match status" value="1"/>
</dbReference>
<keyword evidence="1" id="KW-0732">Signal</keyword>
<accession>A0A3S9LWF3</accession>
<sequence length="142" mass="15414">MKYLAIVGLIGLIFFVSNGLSQDPDCPVYKLMMASVEKCKGQLSEENAKLMEKNPGVENDEINCFRGCVLVGMGVMKNAKIDIENLKELMKQSKSPTTAEAVVTVARECKKQSEVSNNECEVAGSYTKCVVALKDKAEKAGA</sequence>
<dbReference type="OrthoDB" id="6610259at2759"/>